<name>A0ABR7R292_9PROT</name>
<reference evidence="1 2" key="1">
    <citation type="journal article" date="2009" name="Int. J. Syst. Evol. Microbiol.">
        <title>Transfer of Teichococcus ludipueritiae and Muricoccus roseus to the genus Roseomonas, as Roseomonas ludipueritiae comb. nov. and Roseomonas rosea comb. nov., respectively, and emended description of the genus Roseomonas.</title>
        <authorList>
            <person name="Sanchez-Porro C."/>
            <person name="Gallego V."/>
            <person name="Busse H.J."/>
            <person name="Kampfer P."/>
            <person name="Ventosa A."/>
        </authorList>
    </citation>
    <scope>NUCLEOTIDE SEQUENCE [LARGE SCALE GENOMIC DNA]</scope>
    <source>
        <strain evidence="1 2">DSM 14915</strain>
    </source>
</reference>
<dbReference type="EMBL" id="JACTUZ010000005">
    <property type="protein sequence ID" value="MBC9175849.1"/>
    <property type="molecule type" value="Genomic_DNA"/>
</dbReference>
<accession>A0ABR7R292</accession>
<organism evidence="1 2">
    <name type="scientific">Pseudoroseomonas ludipueritiae</name>
    <dbReference type="NCBI Taxonomy" id="198093"/>
    <lineage>
        <taxon>Bacteria</taxon>
        <taxon>Pseudomonadati</taxon>
        <taxon>Pseudomonadota</taxon>
        <taxon>Alphaproteobacteria</taxon>
        <taxon>Acetobacterales</taxon>
        <taxon>Acetobacteraceae</taxon>
        <taxon>Pseudoroseomonas</taxon>
    </lineage>
</organism>
<protein>
    <submittedName>
        <fullName evidence="1">Uncharacterized protein</fullName>
    </submittedName>
</protein>
<keyword evidence="2" id="KW-1185">Reference proteome</keyword>
<gene>
    <name evidence="1" type="ORF">IBL25_02670</name>
</gene>
<comment type="caution">
    <text evidence="1">The sequence shown here is derived from an EMBL/GenBank/DDBJ whole genome shotgun (WGS) entry which is preliminary data.</text>
</comment>
<evidence type="ECO:0000313" key="2">
    <source>
        <dbReference type="Proteomes" id="UP000603940"/>
    </source>
</evidence>
<dbReference type="RefSeq" id="WP_187777017.1">
    <property type="nucleotide sequence ID" value="NZ_JACTUZ010000005.1"/>
</dbReference>
<sequence>MQILQHPAGECRSPCIHVLPYRLPLQEAKAVLLQQAAHRTQVLEGADLVRDGLSVGGAFLESLDQRVVTAPQDLHPGIPQLPQDSFKGAGVIEHGVAFGFHDDGLRRLHRRRWGRGAREARHAGITAHALDDLDGGLPHILQRIGVDARRGLGKALPLTPVDGALGRLQRDVVE</sequence>
<proteinExistence type="predicted"/>
<dbReference type="Proteomes" id="UP000603940">
    <property type="component" value="Unassembled WGS sequence"/>
</dbReference>
<evidence type="ECO:0000313" key="1">
    <source>
        <dbReference type="EMBL" id="MBC9175849.1"/>
    </source>
</evidence>